<comment type="catalytic activity">
    <reaction evidence="1">
        <text>ATP + protein L-histidine = ADP + protein N-phospho-L-histidine.</text>
        <dbReference type="EC" id="2.7.13.3"/>
    </reaction>
</comment>
<keyword evidence="7" id="KW-0547">Nucleotide-binding</keyword>
<dbReference type="Pfam" id="PF13188">
    <property type="entry name" value="PAS_8"/>
    <property type="match status" value="1"/>
</dbReference>
<evidence type="ECO:0000256" key="13">
    <source>
        <dbReference type="PROSITE-ProRule" id="PRU00244"/>
    </source>
</evidence>
<dbReference type="GO" id="GO:0005524">
    <property type="term" value="F:ATP binding"/>
    <property type="evidence" value="ECO:0007669"/>
    <property type="project" value="UniProtKB-KW"/>
</dbReference>
<proteinExistence type="predicted"/>
<dbReference type="InterPro" id="IPR001789">
    <property type="entry name" value="Sig_transdc_resp-reg_receiver"/>
</dbReference>
<keyword evidence="5 12" id="KW-0597">Phosphoprotein</keyword>
<dbReference type="SUPFAM" id="SSF55874">
    <property type="entry name" value="ATPase domain of HSP90 chaperone/DNA topoisomerase II/histidine kinase"/>
    <property type="match status" value="1"/>
</dbReference>
<evidence type="ECO:0000256" key="6">
    <source>
        <dbReference type="ARBA" id="ARBA00022679"/>
    </source>
</evidence>
<evidence type="ECO:0000256" key="8">
    <source>
        <dbReference type="ARBA" id="ARBA00022777"/>
    </source>
</evidence>
<dbReference type="OrthoDB" id="9790669at2"/>
<dbReference type="InterPro" id="IPR005467">
    <property type="entry name" value="His_kinase_dom"/>
</dbReference>
<feature type="domain" description="PAC" evidence="18">
    <location>
        <begin position="450"/>
        <end position="503"/>
    </location>
</feature>
<dbReference type="InterPro" id="IPR004358">
    <property type="entry name" value="Sig_transdc_His_kin-like_C"/>
</dbReference>
<feature type="transmembrane region" description="Helical" evidence="13">
    <location>
        <begin position="224"/>
        <end position="246"/>
    </location>
</feature>
<feature type="domain" description="Response regulatory" evidence="16">
    <location>
        <begin position="1018"/>
        <end position="1135"/>
    </location>
</feature>
<feature type="domain" description="PAS" evidence="17">
    <location>
        <begin position="258"/>
        <end position="328"/>
    </location>
</feature>
<accession>A0A4R1B1K9</accession>
<keyword evidence="10" id="KW-0902">Two-component regulatory system</keyword>
<dbReference type="EC" id="2.7.13.3" evidence="3"/>
<evidence type="ECO:0000256" key="10">
    <source>
        <dbReference type="ARBA" id="ARBA00023012"/>
    </source>
</evidence>
<dbReference type="InterPro" id="IPR000014">
    <property type="entry name" value="PAS"/>
</dbReference>
<feature type="transmembrane region" description="Helical" evidence="13">
    <location>
        <begin position="12"/>
        <end position="30"/>
    </location>
</feature>
<dbReference type="CDD" id="cd00130">
    <property type="entry name" value="PAS"/>
    <property type="match status" value="2"/>
</dbReference>
<keyword evidence="6" id="KW-0808">Transferase</keyword>
<dbReference type="CDD" id="cd16922">
    <property type="entry name" value="HATPase_EvgS-ArcB-TorS-like"/>
    <property type="match status" value="1"/>
</dbReference>
<evidence type="ECO:0000256" key="5">
    <source>
        <dbReference type="ARBA" id="ARBA00022553"/>
    </source>
</evidence>
<dbReference type="PROSITE" id="PS50109">
    <property type="entry name" value="HIS_KIN"/>
    <property type="match status" value="1"/>
</dbReference>
<evidence type="ECO:0000259" key="19">
    <source>
        <dbReference type="PROSITE" id="PS50924"/>
    </source>
</evidence>
<dbReference type="PANTHER" id="PTHR43047:SF72">
    <property type="entry name" value="OSMOSENSING HISTIDINE PROTEIN KINASE SLN1"/>
    <property type="match status" value="1"/>
</dbReference>
<dbReference type="SMART" id="SM00091">
    <property type="entry name" value="PAS"/>
    <property type="match status" value="3"/>
</dbReference>
<keyword evidence="14" id="KW-0175">Coiled coil</keyword>
<dbReference type="GO" id="GO:0000155">
    <property type="term" value="F:phosphorelay sensor kinase activity"/>
    <property type="evidence" value="ECO:0007669"/>
    <property type="project" value="InterPro"/>
</dbReference>
<dbReference type="PANTHER" id="PTHR43047">
    <property type="entry name" value="TWO-COMPONENT HISTIDINE PROTEIN KINASE"/>
    <property type="match status" value="1"/>
</dbReference>
<dbReference type="PROSITE" id="PS50924">
    <property type="entry name" value="MHYT"/>
    <property type="match status" value="1"/>
</dbReference>
<dbReference type="SMART" id="SM00448">
    <property type="entry name" value="REC"/>
    <property type="match status" value="1"/>
</dbReference>
<dbReference type="NCBIfam" id="TIGR00229">
    <property type="entry name" value="sensory_box"/>
    <property type="match status" value="1"/>
</dbReference>
<dbReference type="EMBL" id="SJTH01000007">
    <property type="protein sequence ID" value="TCJ04730.1"/>
    <property type="molecule type" value="Genomic_DNA"/>
</dbReference>
<dbReference type="STRING" id="1742358.GCA_001439605_04760"/>
<dbReference type="InterPro" id="IPR011006">
    <property type="entry name" value="CheY-like_superfamily"/>
</dbReference>
<feature type="modified residue" description="4-aspartylphosphate" evidence="12">
    <location>
        <position position="1068"/>
    </location>
</feature>
<keyword evidence="4" id="KW-1003">Cell membrane</keyword>
<evidence type="ECO:0000259" key="18">
    <source>
        <dbReference type="PROSITE" id="PS50113"/>
    </source>
</evidence>
<dbReference type="Gene3D" id="3.40.50.2300">
    <property type="match status" value="1"/>
</dbReference>
<dbReference type="InterPro" id="IPR036097">
    <property type="entry name" value="HisK_dim/P_sf"/>
</dbReference>
<dbReference type="PROSITE" id="PS50110">
    <property type="entry name" value="RESPONSE_REGULATORY"/>
    <property type="match status" value="1"/>
</dbReference>
<dbReference type="SUPFAM" id="SSF55785">
    <property type="entry name" value="PYP-like sensor domain (PAS domain)"/>
    <property type="match status" value="4"/>
</dbReference>
<evidence type="ECO:0000313" key="21">
    <source>
        <dbReference type="Proteomes" id="UP000293846"/>
    </source>
</evidence>
<dbReference type="SUPFAM" id="SSF52172">
    <property type="entry name" value="CheY-like"/>
    <property type="match status" value="1"/>
</dbReference>
<evidence type="ECO:0000256" key="3">
    <source>
        <dbReference type="ARBA" id="ARBA00012438"/>
    </source>
</evidence>
<dbReference type="SMART" id="SM00086">
    <property type="entry name" value="PAC"/>
    <property type="match status" value="2"/>
</dbReference>
<evidence type="ECO:0000259" key="17">
    <source>
        <dbReference type="PROSITE" id="PS50112"/>
    </source>
</evidence>
<feature type="transmembrane region" description="Helical" evidence="13">
    <location>
        <begin position="42"/>
        <end position="67"/>
    </location>
</feature>
<evidence type="ECO:0000313" key="20">
    <source>
        <dbReference type="EMBL" id="TCJ04730.1"/>
    </source>
</evidence>
<evidence type="ECO:0000256" key="2">
    <source>
        <dbReference type="ARBA" id="ARBA00004236"/>
    </source>
</evidence>
<feature type="transmembrane region" description="Helical" evidence="13">
    <location>
        <begin position="343"/>
        <end position="366"/>
    </location>
</feature>
<organism evidence="20 21">
    <name type="scientific">Cytobacillus praedii</name>
    <dbReference type="NCBI Taxonomy" id="1742358"/>
    <lineage>
        <taxon>Bacteria</taxon>
        <taxon>Bacillati</taxon>
        <taxon>Bacillota</taxon>
        <taxon>Bacilli</taxon>
        <taxon>Bacillales</taxon>
        <taxon>Bacillaceae</taxon>
        <taxon>Cytobacillus</taxon>
    </lineage>
</organism>
<dbReference type="Pfam" id="PF00512">
    <property type="entry name" value="HisKA"/>
    <property type="match status" value="1"/>
</dbReference>
<keyword evidence="9" id="KW-0067">ATP-binding</keyword>
<feature type="coiled-coil region" evidence="14">
    <location>
        <begin position="365"/>
        <end position="392"/>
    </location>
</feature>
<evidence type="ECO:0000259" key="15">
    <source>
        <dbReference type="PROSITE" id="PS50109"/>
    </source>
</evidence>
<sequence>MTHIGLYNDKLVLLSIFIAIISSYASLNIFSRIPQSKGNNQAFWLLTGSYILGLGIWTTHFIGMLSFEMQAPVTYQLKLNAFSLLLGMAVSFICFYIATYSERKFSSLFICTLILGIGIIVIHYVGMKSMHTKVEMSHNSLFVILSMLIALLASGVALFIFFHKKMTNQRVLKLSASSAILGSGIIGTHYTAMYAVTLNGISSAFDDENMTHFDYAPYQISTDALGYGLAIAVFTIIVVLIFLAYLDKNKAERLHKLSHAHYKSLVEHNPDLVFSVNVNGIITDVNPKGIEMLEESKEQIISRNLFSYFNDADSEKIKHKFYQLQDKNQSDFEVLIKNGRNKWIPIVITFVPIIVDKKLIGIFVVARDNTELIKYKEQMKKAQRELIGTIQKQQGLIFKFAKLENRFIHTLCDGELLYRIGLTPEKVIGKELHHFLSLNEAEKSLQAYKKAWEGEIIKYEANANGIDYYIYLSPVFRDGEVIEVIGSGMDITERKRAEKIQQDNEKWYRNILNMMTEAVLVYGADDQHIGLNDSVYQIFNMKKDDFHKQTIHQHTLSLVKEDGSQLLNEELPIGITLETGKTIAGEIIGIKKKNRTNWYSINTKLINPADRNDIPRVLMTMSDITALKKQQIKLRESQALRKTLIDSLPIGVLVVDNDWNIAALNRPFCQIFKIEEPIKNIIGNRKSPSYQYIYSNLKKSEETIFNHFSSGEPVVDEIEMDDNRMIKRSYFPFIMDGEIRGHLWTFEDITERKSMEQGLIKAKEEAIQANLAKSEFLSKMSHELRTPLNGILGFSQLLEIDELLGDQQKKFVLEILKGGRHLLDLINEILDLSRIEAGKFKITNETVKFSMLIDDCLNLVGPSANKKGIKIIKTHECDGKYVCIDEVRFRQILLNLLENAIKYNQENGEVTLSCEFKEGLLVVHVIDTGIGIPNEEQKRIFEPFYRLDHNHTIEGTGIGLAIVKQLVDIMGGKIGVSSQVGKGSDFWFSLPIEDAHIVELNEGPVPPYKSSIGDENYQILYIEDNSSNLELVSEILMNEQGMTLYTAETGKEGIEIACEKELDLILLDLHLPDMNGFDVLDQLKGNPNTNHIPVIVVSSNAMLDDIRKATDKGIKEYVTKPIQISSFLETISKYL</sequence>
<evidence type="ECO:0000256" key="7">
    <source>
        <dbReference type="ARBA" id="ARBA00022741"/>
    </source>
</evidence>
<dbReference type="GO" id="GO:0006355">
    <property type="term" value="P:regulation of DNA-templated transcription"/>
    <property type="evidence" value="ECO:0007669"/>
    <property type="project" value="InterPro"/>
</dbReference>
<dbReference type="Pfam" id="PF02518">
    <property type="entry name" value="HATPase_c"/>
    <property type="match status" value="1"/>
</dbReference>
<evidence type="ECO:0000256" key="12">
    <source>
        <dbReference type="PROSITE-ProRule" id="PRU00169"/>
    </source>
</evidence>
<comment type="subcellular location">
    <subcellularLocation>
        <location evidence="2">Cell membrane</location>
    </subcellularLocation>
</comment>
<dbReference type="PRINTS" id="PR00344">
    <property type="entry name" value="BCTRLSENSOR"/>
</dbReference>
<dbReference type="SMART" id="SM00388">
    <property type="entry name" value="HisKA"/>
    <property type="match status" value="1"/>
</dbReference>
<keyword evidence="13" id="KW-1133">Transmembrane helix</keyword>
<protein>
    <recommendedName>
        <fullName evidence="3">histidine kinase</fullName>
        <ecNumber evidence="3">2.7.13.3</ecNumber>
    </recommendedName>
</protein>
<dbReference type="GO" id="GO:0009927">
    <property type="term" value="F:histidine phosphotransfer kinase activity"/>
    <property type="evidence" value="ECO:0007669"/>
    <property type="project" value="TreeGrafter"/>
</dbReference>
<dbReference type="InterPro" id="IPR003594">
    <property type="entry name" value="HATPase_dom"/>
</dbReference>
<feature type="transmembrane region" description="Helical" evidence="13">
    <location>
        <begin position="79"/>
        <end position="98"/>
    </location>
</feature>
<dbReference type="InterPro" id="IPR003661">
    <property type="entry name" value="HisK_dim/P_dom"/>
</dbReference>
<dbReference type="Proteomes" id="UP000293846">
    <property type="component" value="Unassembled WGS sequence"/>
</dbReference>
<dbReference type="CDD" id="cd00082">
    <property type="entry name" value="HisKA"/>
    <property type="match status" value="1"/>
</dbReference>
<reference evidence="20 21" key="1">
    <citation type="submission" date="2019-03" db="EMBL/GenBank/DDBJ databases">
        <authorList>
            <person name="Jensen L."/>
            <person name="Storgaard J."/>
            <person name="Sulaj E."/>
            <person name="Schramm A."/>
            <person name="Marshall I.P.G."/>
        </authorList>
    </citation>
    <scope>NUCLEOTIDE SEQUENCE [LARGE SCALE GENOMIC DNA]</scope>
    <source>
        <strain evidence="20 21">2017H2G3</strain>
    </source>
</reference>
<dbReference type="InterPro" id="IPR035965">
    <property type="entry name" value="PAS-like_dom_sf"/>
</dbReference>
<dbReference type="InterPro" id="IPR036890">
    <property type="entry name" value="HATPase_C_sf"/>
</dbReference>
<keyword evidence="21" id="KW-1185">Reference proteome</keyword>
<name>A0A4R1B1K9_9BACI</name>
<dbReference type="InterPro" id="IPR001610">
    <property type="entry name" value="PAC"/>
</dbReference>
<evidence type="ECO:0000256" key="4">
    <source>
        <dbReference type="ARBA" id="ARBA00022475"/>
    </source>
</evidence>
<keyword evidence="11 13" id="KW-0472">Membrane</keyword>
<keyword evidence="8" id="KW-0418">Kinase</keyword>
<dbReference type="PROSITE" id="PS50113">
    <property type="entry name" value="PAC"/>
    <property type="match status" value="1"/>
</dbReference>
<dbReference type="SMART" id="SM00387">
    <property type="entry name" value="HATPase_c"/>
    <property type="match status" value="1"/>
</dbReference>
<dbReference type="FunFam" id="3.30.565.10:FF:000023">
    <property type="entry name" value="PAS domain-containing sensor histidine kinase"/>
    <property type="match status" value="1"/>
</dbReference>
<feature type="transmembrane region" description="Helical" evidence="13">
    <location>
        <begin position="105"/>
        <end position="126"/>
    </location>
</feature>
<feature type="domain" description="Histidine kinase" evidence="15">
    <location>
        <begin position="779"/>
        <end position="994"/>
    </location>
</feature>
<dbReference type="Pfam" id="PF03707">
    <property type="entry name" value="MHYT"/>
    <property type="match status" value="2"/>
</dbReference>
<evidence type="ECO:0000256" key="9">
    <source>
        <dbReference type="ARBA" id="ARBA00022840"/>
    </source>
</evidence>
<dbReference type="InterPro" id="IPR000700">
    <property type="entry name" value="PAS-assoc_C"/>
</dbReference>
<gene>
    <name evidence="20" type="ORF">E0Y62_07965</name>
</gene>
<evidence type="ECO:0000256" key="11">
    <source>
        <dbReference type="ARBA" id="ARBA00023136"/>
    </source>
</evidence>
<evidence type="ECO:0000256" key="14">
    <source>
        <dbReference type="SAM" id="Coils"/>
    </source>
</evidence>
<dbReference type="AlphaFoldDB" id="A0A4R1B1K9"/>
<comment type="caution">
    <text evidence="13">Lacks conserved residue(s) required for the propagation of feature annotation.</text>
</comment>
<dbReference type="PROSITE" id="PS50112">
    <property type="entry name" value="PAS"/>
    <property type="match status" value="1"/>
</dbReference>
<keyword evidence="13" id="KW-0812">Transmembrane</keyword>
<evidence type="ECO:0000256" key="1">
    <source>
        <dbReference type="ARBA" id="ARBA00000085"/>
    </source>
</evidence>
<dbReference type="RefSeq" id="WP_131236603.1">
    <property type="nucleotide sequence ID" value="NZ_SJTH01000007.1"/>
</dbReference>
<dbReference type="InterPro" id="IPR005330">
    <property type="entry name" value="MHYT_dom"/>
</dbReference>
<feature type="domain" description="MHYT" evidence="19">
    <location>
        <begin position="7"/>
        <end position="199"/>
    </location>
</feature>
<dbReference type="GO" id="GO:0005886">
    <property type="term" value="C:plasma membrane"/>
    <property type="evidence" value="ECO:0007669"/>
    <property type="project" value="UniProtKB-SubCell"/>
</dbReference>
<feature type="transmembrane region" description="Helical" evidence="13">
    <location>
        <begin position="141"/>
        <end position="162"/>
    </location>
</feature>
<dbReference type="Pfam" id="PF00072">
    <property type="entry name" value="Response_reg"/>
    <property type="match status" value="1"/>
</dbReference>
<dbReference type="Gene3D" id="3.30.565.10">
    <property type="entry name" value="Histidine kinase-like ATPase, C-terminal domain"/>
    <property type="match status" value="1"/>
</dbReference>
<dbReference type="SUPFAM" id="SSF47384">
    <property type="entry name" value="Homodimeric domain of signal transducing histidine kinase"/>
    <property type="match status" value="1"/>
</dbReference>
<comment type="caution">
    <text evidence="20">The sequence shown here is derived from an EMBL/GenBank/DDBJ whole genome shotgun (WGS) entry which is preliminary data.</text>
</comment>
<feature type="transmembrane region" description="Helical" evidence="13">
    <location>
        <begin position="174"/>
        <end position="196"/>
    </location>
</feature>
<dbReference type="Gene3D" id="3.30.450.20">
    <property type="entry name" value="PAS domain"/>
    <property type="match status" value="4"/>
</dbReference>
<dbReference type="Pfam" id="PF13426">
    <property type="entry name" value="PAS_9"/>
    <property type="match status" value="3"/>
</dbReference>
<dbReference type="Gene3D" id="1.10.287.130">
    <property type="match status" value="1"/>
</dbReference>
<evidence type="ECO:0000259" key="16">
    <source>
        <dbReference type="PROSITE" id="PS50110"/>
    </source>
</evidence>